<dbReference type="AlphaFoldDB" id="A0A835KNQ0"/>
<dbReference type="InterPro" id="IPR038538">
    <property type="entry name" value="MTERF_sf"/>
</dbReference>
<dbReference type="Gene3D" id="1.25.70.10">
    <property type="entry name" value="Transcription termination factor 3, mitochondrial"/>
    <property type="match status" value="1"/>
</dbReference>
<dbReference type="EMBL" id="JACEFO010000712">
    <property type="protein sequence ID" value="KAF8760433.1"/>
    <property type="molecule type" value="Genomic_DNA"/>
</dbReference>
<organism evidence="1 2">
    <name type="scientific">Digitaria exilis</name>
    <dbReference type="NCBI Taxonomy" id="1010633"/>
    <lineage>
        <taxon>Eukaryota</taxon>
        <taxon>Viridiplantae</taxon>
        <taxon>Streptophyta</taxon>
        <taxon>Embryophyta</taxon>
        <taxon>Tracheophyta</taxon>
        <taxon>Spermatophyta</taxon>
        <taxon>Magnoliopsida</taxon>
        <taxon>Liliopsida</taxon>
        <taxon>Poales</taxon>
        <taxon>Poaceae</taxon>
        <taxon>PACMAD clade</taxon>
        <taxon>Panicoideae</taxon>
        <taxon>Panicodae</taxon>
        <taxon>Paniceae</taxon>
        <taxon>Anthephorinae</taxon>
        <taxon>Digitaria</taxon>
    </lineage>
</organism>
<keyword evidence="2" id="KW-1185">Reference proteome</keyword>
<accession>A0A835KNQ0</accession>
<protein>
    <submittedName>
        <fullName evidence="1">Uncharacterized protein</fullName>
    </submittedName>
</protein>
<gene>
    <name evidence="1" type="ORF">HU200_010169</name>
</gene>
<dbReference type="OrthoDB" id="641315at2759"/>
<reference evidence="1" key="1">
    <citation type="submission" date="2020-07" db="EMBL/GenBank/DDBJ databases">
        <title>Genome sequence and genetic diversity analysis of an under-domesticated orphan crop, white fonio (Digitaria exilis).</title>
        <authorList>
            <person name="Bennetzen J.L."/>
            <person name="Chen S."/>
            <person name="Ma X."/>
            <person name="Wang X."/>
            <person name="Yssel A.E.J."/>
            <person name="Chaluvadi S.R."/>
            <person name="Johnson M."/>
            <person name="Gangashetty P."/>
            <person name="Hamidou F."/>
            <person name="Sanogo M.D."/>
            <person name="Zwaenepoel A."/>
            <person name="Wallace J."/>
            <person name="Van De Peer Y."/>
            <person name="Van Deynze A."/>
        </authorList>
    </citation>
    <scope>NUCLEOTIDE SEQUENCE</scope>
    <source>
        <tissue evidence="1">Leaves</tissue>
    </source>
</reference>
<evidence type="ECO:0000313" key="2">
    <source>
        <dbReference type="Proteomes" id="UP000636709"/>
    </source>
</evidence>
<proteinExistence type="predicted"/>
<comment type="caution">
    <text evidence="1">The sequence shown here is derived from an EMBL/GenBank/DDBJ whole genome shotgun (WGS) entry which is preliminary data.</text>
</comment>
<dbReference type="Proteomes" id="UP000636709">
    <property type="component" value="Unassembled WGS sequence"/>
</dbReference>
<name>A0A835KNQ0_9POAL</name>
<evidence type="ECO:0000313" key="1">
    <source>
        <dbReference type="EMBL" id="KAF8760433.1"/>
    </source>
</evidence>
<sequence>MAVDPRQVVAGFLTLSMFVMLGNMIKHDHFSSSTELDFLKKILGCYEAEVSIAIGKLPCILALAEDKLRRTVEFLKMKTMTFNYVVSLTDKTSVEKFLDHYRESAPGIADAYAAVLLLVRAKFLL</sequence>